<name>A0ABV6VJ09_9ACTN</name>
<keyword evidence="4" id="KW-0812">Transmembrane</keyword>
<dbReference type="InterPro" id="IPR050445">
    <property type="entry name" value="Bact_polysacc_biosynth/exp"/>
</dbReference>
<organism evidence="9 10">
    <name type="scientific">Streptacidiphilus alkalitolerans</name>
    <dbReference type="NCBI Taxonomy" id="3342712"/>
    <lineage>
        <taxon>Bacteria</taxon>
        <taxon>Bacillati</taxon>
        <taxon>Actinomycetota</taxon>
        <taxon>Actinomycetes</taxon>
        <taxon>Kitasatosporales</taxon>
        <taxon>Streptomycetaceae</taxon>
        <taxon>Streptacidiphilus</taxon>
    </lineage>
</organism>
<keyword evidence="6" id="KW-0472">Membrane</keyword>
<reference evidence="9 10" key="1">
    <citation type="submission" date="2024-09" db="EMBL/GenBank/DDBJ databases">
        <authorList>
            <person name="Lee S.D."/>
        </authorList>
    </citation>
    <scope>NUCLEOTIDE SEQUENCE [LARGE SCALE GENOMIC DNA]</scope>
    <source>
        <strain evidence="9 10">N1-1</strain>
    </source>
</reference>
<dbReference type="EMBL" id="JBHEZX010000018">
    <property type="protein sequence ID" value="MFC1413656.1"/>
    <property type="molecule type" value="Genomic_DNA"/>
</dbReference>
<evidence type="ECO:0000256" key="6">
    <source>
        <dbReference type="ARBA" id="ARBA00023136"/>
    </source>
</evidence>
<protein>
    <submittedName>
        <fullName evidence="9">Wzz/FepE/Etk N-terminal domain-containing protein</fullName>
    </submittedName>
</protein>
<dbReference type="PANTHER" id="PTHR32309">
    <property type="entry name" value="TYROSINE-PROTEIN KINASE"/>
    <property type="match status" value="1"/>
</dbReference>
<feature type="compositionally biased region" description="Basic residues" evidence="7">
    <location>
        <begin position="243"/>
        <end position="253"/>
    </location>
</feature>
<keyword evidence="10" id="KW-1185">Reference proteome</keyword>
<keyword evidence="5" id="KW-1133">Transmembrane helix</keyword>
<dbReference type="PANTHER" id="PTHR32309:SF31">
    <property type="entry name" value="CAPSULAR EXOPOLYSACCHARIDE FAMILY"/>
    <property type="match status" value="1"/>
</dbReference>
<dbReference type="InterPro" id="IPR003856">
    <property type="entry name" value="LPS_length_determ_N"/>
</dbReference>
<accession>A0ABV6VJ09</accession>
<comment type="caution">
    <text evidence="9">The sequence shown here is derived from an EMBL/GenBank/DDBJ whole genome shotgun (WGS) entry which is preliminary data.</text>
</comment>
<evidence type="ECO:0000256" key="4">
    <source>
        <dbReference type="ARBA" id="ARBA00022692"/>
    </source>
</evidence>
<comment type="similarity">
    <text evidence="2">Belongs to the CpsC/CapA family.</text>
</comment>
<keyword evidence="3" id="KW-1003">Cell membrane</keyword>
<evidence type="ECO:0000259" key="8">
    <source>
        <dbReference type="Pfam" id="PF02706"/>
    </source>
</evidence>
<evidence type="ECO:0000256" key="3">
    <source>
        <dbReference type="ARBA" id="ARBA00022475"/>
    </source>
</evidence>
<gene>
    <name evidence="9" type="ORF">ACEZDG_30780</name>
</gene>
<dbReference type="Proteomes" id="UP001592582">
    <property type="component" value="Unassembled WGS sequence"/>
</dbReference>
<evidence type="ECO:0000256" key="5">
    <source>
        <dbReference type="ARBA" id="ARBA00022989"/>
    </source>
</evidence>
<feature type="region of interest" description="Disordered" evidence="7">
    <location>
        <begin position="207"/>
        <end position="253"/>
    </location>
</feature>
<evidence type="ECO:0000313" key="10">
    <source>
        <dbReference type="Proteomes" id="UP001592582"/>
    </source>
</evidence>
<evidence type="ECO:0000256" key="2">
    <source>
        <dbReference type="ARBA" id="ARBA00006683"/>
    </source>
</evidence>
<sequence length="253" mass="25105">MPDSSRTAVGSILRRCWPLVAAVPLGAVCGGAYALVAPVEYQANAYVMVVPETTGDSSTAVDFAQAYGRVITQPEILLDAAASTGVPVAQLAPLVQAVTSPDAPMIQITGSAGSAARSAKEANAVADSLVSFGNAASKQTRVKLLTFAAAALPDRPSSPSRTLDLAVGAAAGLLVGGLGTMARQSLSGNAGNAGNAADAAGTALPLPRSTEAATEAAAEPVPELEPVGAEADGADGAAPAESRHRRPAAQGRR</sequence>
<feature type="compositionally biased region" description="Low complexity" evidence="7">
    <location>
        <begin position="210"/>
        <end position="240"/>
    </location>
</feature>
<dbReference type="RefSeq" id="WP_380515895.1">
    <property type="nucleotide sequence ID" value="NZ_JBHEZX010000018.1"/>
</dbReference>
<evidence type="ECO:0000256" key="1">
    <source>
        <dbReference type="ARBA" id="ARBA00004651"/>
    </source>
</evidence>
<evidence type="ECO:0000256" key="7">
    <source>
        <dbReference type="SAM" id="MobiDB-lite"/>
    </source>
</evidence>
<proteinExistence type="inferred from homology"/>
<feature type="domain" description="Polysaccharide chain length determinant N-terminal" evidence="8">
    <location>
        <begin position="10"/>
        <end position="79"/>
    </location>
</feature>
<comment type="subcellular location">
    <subcellularLocation>
        <location evidence="1">Cell membrane</location>
        <topology evidence="1">Multi-pass membrane protein</topology>
    </subcellularLocation>
</comment>
<evidence type="ECO:0000313" key="9">
    <source>
        <dbReference type="EMBL" id="MFC1413656.1"/>
    </source>
</evidence>
<dbReference type="Pfam" id="PF02706">
    <property type="entry name" value="Wzz"/>
    <property type="match status" value="1"/>
</dbReference>